<sequence length="128" mass="14535">MKLFLALCVLMGIVNVYCEETLKLAKNIKAHNNDVADCAKRNKVDIKILDEISKTKTVPKTPEIQCFMACMMKKNNLMNEDGTLSKQFTNTKELEICKDLSGKDECEIAFKAVECFLENHLIELNKSD</sequence>
<dbReference type="InterPro" id="IPR006170">
    <property type="entry name" value="PBP/GOBP"/>
</dbReference>
<dbReference type="PANTHER" id="PTHR11857">
    <property type="entry name" value="ODORANT BINDING PROTEIN-RELATED"/>
    <property type="match status" value="1"/>
</dbReference>
<dbReference type="SMART" id="SM00708">
    <property type="entry name" value="PhBP"/>
    <property type="match status" value="1"/>
</dbReference>
<evidence type="ECO:0000256" key="3">
    <source>
        <dbReference type="ARBA" id="ARBA00022525"/>
    </source>
</evidence>
<accession>A0A6B9CKJ4</accession>
<comment type="subcellular location">
    <subcellularLocation>
        <location evidence="1">Secreted</location>
    </subcellularLocation>
</comment>
<dbReference type="GO" id="GO:0007608">
    <property type="term" value="P:sensory perception of smell"/>
    <property type="evidence" value="ECO:0007669"/>
    <property type="project" value="TreeGrafter"/>
</dbReference>
<dbReference type="Pfam" id="PF01395">
    <property type="entry name" value="PBP_GOBP"/>
    <property type="match status" value="1"/>
</dbReference>
<dbReference type="EMBL" id="MN616830">
    <property type="protein sequence ID" value="QGW50322.1"/>
    <property type="molecule type" value="mRNA"/>
</dbReference>
<dbReference type="Gene3D" id="1.10.238.20">
    <property type="entry name" value="Pheromone/general odorant binding protein domain"/>
    <property type="match status" value="1"/>
</dbReference>
<dbReference type="PANTHER" id="PTHR11857:SF43">
    <property type="entry name" value="GEO07291P1-RELATED"/>
    <property type="match status" value="1"/>
</dbReference>
<evidence type="ECO:0000256" key="1">
    <source>
        <dbReference type="ARBA" id="ARBA00004613"/>
    </source>
</evidence>
<keyword evidence="3" id="KW-0964">Secreted</keyword>
<dbReference type="GO" id="GO:0005549">
    <property type="term" value="F:odorant binding"/>
    <property type="evidence" value="ECO:0007669"/>
    <property type="project" value="InterPro"/>
</dbReference>
<name>A0A6B9CKJ4_9HYME</name>
<organism evidence="6">
    <name type="scientific">Chouioia cunea</name>
    <dbReference type="NCBI Taxonomy" id="1570515"/>
    <lineage>
        <taxon>Eukaryota</taxon>
        <taxon>Metazoa</taxon>
        <taxon>Ecdysozoa</taxon>
        <taxon>Arthropoda</taxon>
        <taxon>Hexapoda</taxon>
        <taxon>Insecta</taxon>
        <taxon>Pterygota</taxon>
        <taxon>Neoptera</taxon>
        <taxon>Endopterygota</taxon>
        <taxon>Hymenoptera</taxon>
        <taxon>Apocrita</taxon>
        <taxon>Proctotrupomorpha</taxon>
        <taxon>Chalcidoidea</taxon>
        <taxon>Eulophidae</taxon>
        <taxon>Tetrastichinae</taxon>
        <taxon>Chouioia</taxon>
    </lineage>
</organism>
<dbReference type="InterPro" id="IPR036728">
    <property type="entry name" value="PBP_GOBP_sf"/>
</dbReference>
<reference evidence="6" key="1">
    <citation type="journal article" date="2019" name="Sci. Rep.">
        <title>Full-Length Transcriptome Survey and Expression Analysis of Parasitoid Wasp Chouioia cunea upon Exposure to 1-Dodecene.</title>
        <authorList>
            <person name="Pan L."/>
            <person name="Guo M."/>
            <person name="Jin X."/>
            <person name="Sun Z."/>
            <person name="Jiang H."/>
            <person name="Han J."/>
            <person name="Wang Y."/>
            <person name="Yan C."/>
            <person name="Li M."/>
        </authorList>
    </citation>
    <scope>NUCLEOTIDE SEQUENCE</scope>
</reference>
<feature type="signal peptide" evidence="5">
    <location>
        <begin position="1"/>
        <end position="18"/>
    </location>
</feature>
<protein>
    <submittedName>
        <fullName evidence="6">Odorant-binding protein 27</fullName>
    </submittedName>
</protein>
<keyword evidence="4 5" id="KW-0732">Signal</keyword>
<feature type="chain" id="PRO_5025691562" evidence="5">
    <location>
        <begin position="19"/>
        <end position="128"/>
    </location>
</feature>
<dbReference type="SUPFAM" id="SSF47565">
    <property type="entry name" value="Insect pheromone/odorant-binding proteins"/>
    <property type="match status" value="1"/>
</dbReference>
<dbReference type="AlphaFoldDB" id="A0A6B9CKJ4"/>
<dbReference type="GO" id="GO:0005615">
    <property type="term" value="C:extracellular space"/>
    <property type="evidence" value="ECO:0007669"/>
    <property type="project" value="TreeGrafter"/>
</dbReference>
<evidence type="ECO:0000256" key="5">
    <source>
        <dbReference type="SAM" id="SignalP"/>
    </source>
</evidence>
<evidence type="ECO:0000256" key="4">
    <source>
        <dbReference type="ARBA" id="ARBA00022729"/>
    </source>
</evidence>
<evidence type="ECO:0000256" key="2">
    <source>
        <dbReference type="ARBA" id="ARBA00008098"/>
    </source>
</evidence>
<comment type="similarity">
    <text evidence="2">Belongs to the PBP/GOBP family.</text>
</comment>
<evidence type="ECO:0000313" key="6">
    <source>
        <dbReference type="EMBL" id="QGW50322.1"/>
    </source>
</evidence>
<proteinExistence type="evidence at transcript level"/>
<dbReference type="SMR" id="A0A6B9CKJ4"/>
<dbReference type="CDD" id="cd23992">
    <property type="entry name" value="PBP_GOBP"/>
    <property type="match status" value="1"/>
</dbReference>